<reference evidence="2" key="2">
    <citation type="submission" date="2015-01" db="EMBL/GenBank/DDBJ databases">
        <title>Evolutionary Origins and Diversification of the Mycorrhizal Mutualists.</title>
        <authorList>
            <consortium name="DOE Joint Genome Institute"/>
            <consortium name="Mycorrhizal Genomics Consortium"/>
            <person name="Kohler A."/>
            <person name="Kuo A."/>
            <person name="Nagy L.G."/>
            <person name="Floudas D."/>
            <person name="Copeland A."/>
            <person name="Barry K.W."/>
            <person name="Cichocki N."/>
            <person name="Veneault-Fourrey C."/>
            <person name="LaButti K."/>
            <person name="Lindquist E.A."/>
            <person name="Lipzen A."/>
            <person name="Lundell T."/>
            <person name="Morin E."/>
            <person name="Murat C."/>
            <person name="Riley R."/>
            <person name="Ohm R."/>
            <person name="Sun H."/>
            <person name="Tunlid A."/>
            <person name="Henrissat B."/>
            <person name="Grigoriev I.V."/>
            <person name="Hibbett D.S."/>
            <person name="Martin F."/>
        </authorList>
    </citation>
    <scope>NUCLEOTIDE SEQUENCE [LARGE SCALE GENOMIC DNA]</scope>
    <source>
        <strain evidence="2">ATCC 200175</strain>
    </source>
</reference>
<proteinExistence type="predicted"/>
<evidence type="ECO:0000313" key="1">
    <source>
        <dbReference type="EMBL" id="KIJ07972.1"/>
    </source>
</evidence>
<dbReference type="HOGENOM" id="CLU_1185344_0_0_1"/>
<protein>
    <submittedName>
        <fullName evidence="1">Uncharacterized protein</fullName>
    </submittedName>
</protein>
<gene>
    <name evidence="1" type="ORF">PAXINDRAFT_18863</name>
</gene>
<reference evidence="1 2" key="1">
    <citation type="submission" date="2014-06" db="EMBL/GenBank/DDBJ databases">
        <authorList>
            <consortium name="DOE Joint Genome Institute"/>
            <person name="Kuo A."/>
            <person name="Kohler A."/>
            <person name="Nagy L.G."/>
            <person name="Floudas D."/>
            <person name="Copeland A."/>
            <person name="Barry K.W."/>
            <person name="Cichocki N."/>
            <person name="Veneault-Fourrey C."/>
            <person name="LaButti K."/>
            <person name="Lindquist E.A."/>
            <person name="Lipzen A."/>
            <person name="Lundell T."/>
            <person name="Morin E."/>
            <person name="Murat C."/>
            <person name="Sun H."/>
            <person name="Tunlid A."/>
            <person name="Henrissat B."/>
            <person name="Grigoriev I.V."/>
            <person name="Hibbett D.S."/>
            <person name="Martin F."/>
            <person name="Nordberg H.P."/>
            <person name="Cantor M.N."/>
            <person name="Hua S.X."/>
        </authorList>
    </citation>
    <scope>NUCLEOTIDE SEQUENCE [LARGE SCALE GENOMIC DNA]</scope>
    <source>
        <strain evidence="1 2">ATCC 200175</strain>
    </source>
</reference>
<keyword evidence="2" id="KW-1185">Reference proteome</keyword>
<dbReference type="Proteomes" id="UP000053647">
    <property type="component" value="Unassembled WGS sequence"/>
</dbReference>
<sequence>MPLSDRGTTDQLLYASKGPRQCPIQAWYEALIYCQRAPGSHVFVVESIEHHKQPWNKLHDEFLLLRVAPVDTDGGARTRIIIIGRTIQRPFDCVLTYPRPGLLSELGILGPAIEWVMVLPRGNHDVTLQQPLSSISWSRRDGFAPRLVDLIRIFRHVSIVQPNFNVFTTQCCWFARAAYLVTRAVYYSGHISEREWDKHWNLSPALRFGTLSRTTLMTSHSTCEALETLIAYHAFVLDRD</sequence>
<name>A0A0C9TJ56_PAXIN</name>
<organism evidence="1 2">
    <name type="scientific">Paxillus involutus ATCC 200175</name>
    <dbReference type="NCBI Taxonomy" id="664439"/>
    <lineage>
        <taxon>Eukaryota</taxon>
        <taxon>Fungi</taxon>
        <taxon>Dikarya</taxon>
        <taxon>Basidiomycota</taxon>
        <taxon>Agaricomycotina</taxon>
        <taxon>Agaricomycetes</taxon>
        <taxon>Agaricomycetidae</taxon>
        <taxon>Boletales</taxon>
        <taxon>Paxilineae</taxon>
        <taxon>Paxillaceae</taxon>
        <taxon>Paxillus</taxon>
    </lineage>
</organism>
<dbReference type="OrthoDB" id="2710397at2759"/>
<accession>A0A0C9TJ56</accession>
<dbReference type="EMBL" id="KN819734">
    <property type="protein sequence ID" value="KIJ07972.1"/>
    <property type="molecule type" value="Genomic_DNA"/>
</dbReference>
<evidence type="ECO:0000313" key="2">
    <source>
        <dbReference type="Proteomes" id="UP000053647"/>
    </source>
</evidence>
<dbReference type="AlphaFoldDB" id="A0A0C9TJ56"/>